<evidence type="ECO:0000313" key="3">
    <source>
        <dbReference type="EMBL" id="UQX87787.1"/>
    </source>
</evidence>
<keyword evidence="2" id="KW-0732">Signal</keyword>
<evidence type="ECO:0000256" key="1">
    <source>
        <dbReference type="SAM" id="Phobius"/>
    </source>
</evidence>
<dbReference type="NCBIfam" id="TIGR01167">
    <property type="entry name" value="LPXTG_anchor"/>
    <property type="match status" value="1"/>
</dbReference>
<keyword evidence="1" id="KW-1133">Transmembrane helix</keyword>
<feature type="transmembrane region" description="Helical" evidence="1">
    <location>
        <begin position="542"/>
        <end position="561"/>
    </location>
</feature>
<name>A0ABY4QX67_9ACTN</name>
<keyword evidence="1" id="KW-0472">Membrane</keyword>
<sequence>MRRVLRTLTSTLLGLGLVVACLFFTQPAQALAPPVTLTGSAPTTATGPGTVGLTYLLRTTHPLTGVAFGTHQDAALPALAATVTVNGTAVDPATVTSTAGDLSFALGTAGALPAGTYRIVFRATVSATAALTSSSATVGYTDSADPGAAPVTAGPVAISVNEPDLVLIGGLSPDGSIITQPLGTGASGAAIFIVGNLAASPTAATLHVHVPAGLLLRNFSAVIADLNNPNDQGTVLSCPTTGAAGTTIDCPLGTLSQSQAVFAGGEVSTSGTPTIGSLATITADVAPDGALVDSDLSNNTTAYNFAFTGVADLTRSVTTSATTVTLGKSVSVTLKVHNNGPQPALTAAAFTLLKNGHFAITGFDGTPLDGNSGASGNGVSPLSATARRSALATARARLHAAERSGTGLHTAQLDALQSAVSRVHAALRLSGTSAATGTVSASPTATYVDGPAWDLGTIEPGQTKIAHLTLKAVSAGSDTVGMLALSDAADPGCLTLDDFGADAPNPKCVALLGLTAKKAVPVPSPQSGAHGELANTGGHPQVPAFFGGALVLIGSGALWLARRRPDSSTS</sequence>
<proteinExistence type="predicted"/>
<protein>
    <submittedName>
        <fullName evidence="3">LPXTG cell wall anchor domain-containing protein</fullName>
    </submittedName>
</protein>
<keyword evidence="4" id="KW-1185">Reference proteome</keyword>
<organism evidence="3 4">
    <name type="scientific">Jatrophihabitans telluris</name>
    <dbReference type="NCBI Taxonomy" id="2038343"/>
    <lineage>
        <taxon>Bacteria</taxon>
        <taxon>Bacillati</taxon>
        <taxon>Actinomycetota</taxon>
        <taxon>Actinomycetes</taxon>
        <taxon>Jatrophihabitantales</taxon>
        <taxon>Jatrophihabitantaceae</taxon>
        <taxon>Jatrophihabitans</taxon>
    </lineage>
</organism>
<feature type="chain" id="PRO_5045110523" evidence="2">
    <location>
        <begin position="31"/>
        <end position="570"/>
    </location>
</feature>
<accession>A0ABY4QX67</accession>
<reference evidence="3" key="1">
    <citation type="journal article" date="2018" name="Int. J. Syst. Evol. Microbiol.">
        <title>Jatrophihabitans telluris sp. nov., isolated from sediment soil of lava forest wetlands and the emended description of the genus Jatrophihabitans.</title>
        <authorList>
            <person name="Lee K.C."/>
            <person name="Suh M.K."/>
            <person name="Eom M.K."/>
            <person name="Kim K.K."/>
            <person name="Kim J.S."/>
            <person name="Kim D.S."/>
            <person name="Ko S.H."/>
            <person name="Shin Y.K."/>
            <person name="Lee J.S."/>
        </authorList>
    </citation>
    <scope>NUCLEOTIDE SEQUENCE</scope>
    <source>
        <strain evidence="3">N237</strain>
    </source>
</reference>
<dbReference type="Proteomes" id="UP001056336">
    <property type="component" value="Chromosome"/>
</dbReference>
<dbReference type="EMBL" id="CP097332">
    <property type="protein sequence ID" value="UQX87787.1"/>
    <property type="molecule type" value="Genomic_DNA"/>
</dbReference>
<reference evidence="3" key="2">
    <citation type="submission" date="2022-05" db="EMBL/GenBank/DDBJ databases">
        <authorList>
            <person name="Kim J.-S."/>
            <person name="Lee K."/>
            <person name="Suh M."/>
            <person name="Eom M."/>
            <person name="Kim J.-S."/>
            <person name="Kim D.-S."/>
            <person name="Ko S.-H."/>
            <person name="Shin Y."/>
            <person name="Lee J.-S."/>
        </authorList>
    </citation>
    <scope>NUCLEOTIDE SEQUENCE</scope>
    <source>
        <strain evidence="3">N237</strain>
    </source>
</reference>
<evidence type="ECO:0000313" key="4">
    <source>
        <dbReference type="Proteomes" id="UP001056336"/>
    </source>
</evidence>
<gene>
    <name evidence="3" type="ORF">M6D93_15985</name>
</gene>
<keyword evidence="1" id="KW-0812">Transmembrane</keyword>
<dbReference type="PROSITE" id="PS51257">
    <property type="entry name" value="PROKAR_LIPOPROTEIN"/>
    <property type="match status" value="1"/>
</dbReference>
<evidence type="ECO:0000256" key="2">
    <source>
        <dbReference type="SAM" id="SignalP"/>
    </source>
</evidence>
<dbReference type="RefSeq" id="WP_249770655.1">
    <property type="nucleotide sequence ID" value="NZ_CP097332.1"/>
</dbReference>
<feature type="signal peptide" evidence="2">
    <location>
        <begin position="1"/>
        <end position="30"/>
    </location>
</feature>